<sequence length="147" mass="16280">MVMGKRRPTPKKKHQTLVLVRQMCRREGKKHLTPGAGGTAHTGSEENPLRNDVQLRGLLAVSELSPISRPSSAEIPKLFLTCPPACWDLDPRAWDPWVHKYARVPDVSQFVVVSDPVRSSCPCVKCDPTPGRTAPKSTEQGSRNTME</sequence>
<feature type="compositionally biased region" description="Polar residues" evidence="1">
    <location>
        <begin position="135"/>
        <end position="147"/>
    </location>
</feature>
<comment type="caution">
    <text evidence="2">The sequence shown here is derived from an EMBL/GenBank/DDBJ whole genome shotgun (WGS) entry which is preliminary data.</text>
</comment>
<organism evidence="2 3">
    <name type="scientific">Paratrimastix pyriformis</name>
    <dbReference type="NCBI Taxonomy" id="342808"/>
    <lineage>
        <taxon>Eukaryota</taxon>
        <taxon>Metamonada</taxon>
        <taxon>Preaxostyla</taxon>
        <taxon>Paratrimastigidae</taxon>
        <taxon>Paratrimastix</taxon>
    </lineage>
</organism>
<dbReference type="Proteomes" id="UP001141327">
    <property type="component" value="Unassembled WGS sequence"/>
</dbReference>
<feature type="region of interest" description="Disordered" evidence="1">
    <location>
        <begin position="128"/>
        <end position="147"/>
    </location>
</feature>
<name>A0ABQ8U3U0_9EUKA</name>
<feature type="region of interest" description="Disordered" evidence="1">
    <location>
        <begin position="28"/>
        <end position="51"/>
    </location>
</feature>
<reference evidence="2" key="1">
    <citation type="journal article" date="2022" name="bioRxiv">
        <title>Genomics of Preaxostyla Flagellates Illuminates Evolutionary Transitions and the Path Towards Mitochondrial Loss.</title>
        <authorList>
            <person name="Novak L.V.F."/>
            <person name="Treitli S.C."/>
            <person name="Pyrih J."/>
            <person name="Halakuc P."/>
            <person name="Pipaliya S.V."/>
            <person name="Vacek V."/>
            <person name="Brzon O."/>
            <person name="Soukal P."/>
            <person name="Eme L."/>
            <person name="Dacks J.B."/>
            <person name="Karnkowska A."/>
            <person name="Elias M."/>
            <person name="Hampl V."/>
        </authorList>
    </citation>
    <scope>NUCLEOTIDE SEQUENCE</scope>
    <source>
        <strain evidence="2">RCP-MX</strain>
    </source>
</reference>
<gene>
    <name evidence="2" type="ORF">PAPYR_11413</name>
</gene>
<evidence type="ECO:0000313" key="3">
    <source>
        <dbReference type="Proteomes" id="UP001141327"/>
    </source>
</evidence>
<evidence type="ECO:0000256" key="1">
    <source>
        <dbReference type="SAM" id="MobiDB-lite"/>
    </source>
</evidence>
<evidence type="ECO:0000313" key="2">
    <source>
        <dbReference type="EMBL" id="KAJ4453988.1"/>
    </source>
</evidence>
<protein>
    <submittedName>
        <fullName evidence="2">Uncharacterized protein</fullName>
    </submittedName>
</protein>
<dbReference type="EMBL" id="JAPMOS010000196">
    <property type="protein sequence ID" value="KAJ4453988.1"/>
    <property type="molecule type" value="Genomic_DNA"/>
</dbReference>
<accession>A0ABQ8U3U0</accession>
<keyword evidence="3" id="KW-1185">Reference proteome</keyword>
<proteinExistence type="predicted"/>